<dbReference type="AlphaFoldDB" id="A0A5J5EPH0"/>
<comment type="caution">
    <text evidence="3">The sequence shown here is derived from an EMBL/GenBank/DDBJ whole genome shotgun (WGS) entry which is preliminary data.</text>
</comment>
<keyword evidence="1" id="KW-0812">Transmembrane</keyword>
<keyword evidence="2" id="KW-0732">Signal</keyword>
<evidence type="ECO:0008006" key="5">
    <source>
        <dbReference type="Google" id="ProtNLM"/>
    </source>
</evidence>
<protein>
    <recommendedName>
        <fullName evidence="5">MARVEL domain-containing protein</fullName>
    </recommendedName>
</protein>
<dbReference type="PROSITE" id="PS51257">
    <property type="entry name" value="PROKAR_LIPOPROTEIN"/>
    <property type="match status" value="1"/>
</dbReference>
<feature type="chain" id="PRO_5023825066" description="MARVEL domain-containing protein" evidence="2">
    <location>
        <begin position="29"/>
        <end position="133"/>
    </location>
</feature>
<organism evidence="3 4">
    <name type="scientific">Sphaerosporella brunnea</name>
    <dbReference type="NCBI Taxonomy" id="1250544"/>
    <lineage>
        <taxon>Eukaryota</taxon>
        <taxon>Fungi</taxon>
        <taxon>Dikarya</taxon>
        <taxon>Ascomycota</taxon>
        <taxon>Pezizomycotina</taxon>
        <taxon>Pezizomycetes</taxon>
        <taxon>Pezizales</taxon>
        <taxon>Pyronemataceae</taxon>
        <taxon>Sphaerosporella</taxon>
    </lineage>
</organism>
<evidence type="ECO:0000313" key="3">
    <source>
        <dbReference type="EMBL" id="KAA8899718.1"/>
    </source>
</evidence>
<feature type="transmembrane region" description="Helical" evidence="1">
    <location>
        <begin position="83"/>
        <end position="101"/>
    </location>
</feature>
<keyword evidence="4" id="KW-1185">Reference proteome</keyword>
<keyword evidence="1" id="KW-0472">Membrane</keyword>
<accession>A0A5J5EPH0</accession>
<gene>
    <name evidence="3" type="ORF">FN846DRAFT_892341</name>
</gene>
<keyword evidence="1" id="KW-1133">Transmembrane helix</keyword>
<evidence type="ECO:0000256" key="1">
    <source>
        <dbReference type="SAM" id="Phobius"/>
    </source>
</evidence>
<dbReference type="Proteomes" id="UP000326924">
    <property type="component" value="Unassembled WGS sequence"/>
</dbReference>
<proteinExistence type="predicted"/>
<reference evidence="3 4" key="1">
    <citation type="submission" date="2019-09" db="EMBL/GenBank/DDBJ databases">
        <title>Draft genome of the ectomycorrhizal ascomycete Sphaerosporella brunnea.</title>
        <authorList>
            <consortium name="DOE Joint Genome Institute"/>
            <person name="Benucci G.M."/>
            <person name="Marozzi G."/>
            <person name="Antonielli L."/>
            <person name="Sanchez S."/>
            <person name="Marco P."/>
            <person name="Wang X."/>
            <person name="Falini L.B."/>
            <person name="Barry K."/>
            <person name="Haridas S."/>
            <person name="Lipzen A."/>
            <person name="Labutti K."/>
            <person name="Grigoriev I.V."/>
            <person name="Murat C."/>
            <person name="Martin F."/>
            <person name="Albertini E."/>
            <person name="Donnini D."/>
            <person name="Bonito G."/>
        </authorList>
    </citation>
    <scope>NUCLEOTIDE SEQUENCE [LARGE SCALE GENOMIC DNA]</scope>
    <source>
        <strain evidence="3 4">Sb_GMNB300</strain>
    </source>
</reference>
<dbReference type="EMBL" id="VXIS01000163">
    <property type="protein sequence ID" value="KAA8899718.1"/>
    <property type="molecule type" value="Genomic_DNA"/>
</dbReference>
<dbReference type="InParanoid" id="A0A5J5EPH0"/>
<name>A0A5J5EPH0_9PEZI</name>
<evidence type="ECO:0000256" key="2">
    <source>
        <dbReference type="SAM" id="SignalP"/>
    </source>
</evidence>
<sequence>MPPADRLAAHLGVSVLLSSTLLLTSCTATYLRHRLEGETWCAPIGARCYCDEDLALQLSAVWLAATAWLSCRRPWVPRVRDVAAALALAAVAALLLAAYVLCMREWPEWLPWRPCGRRLWKGPWWRCWADVTA</sequence>
<feature type="signal peptide" evidence="2">
    <location>
        <begin position="1"/>
        <end position="28"/>
    </location>
</feature>
<evidence type="ECO:0000313" key="4">
    <source>
        <dbReference type="Proteomes" id="UP000326924"/>
    </source>
</evidence>